<proteinExistence type="predicted"/>
<evidence type="ECO:0000313" key="2">
    <source>
        <dbReference type="EMBL" id="PMD45340.1"/>
    </source>
</evidence>
<dbReference type="Gene3D" id="1.20.1290.10">
    <property type="entry name" value="AhpD-like"/>
    <property type="match status" value="1"/>
</dbReference>
<dbReference type="SUPFAM" id="SSF69118">
    <property type="entry name" value="AhpD-like"/>
    <property type="match status" value="1"/>
</dbReference>
<protein>
    <recommendedName>
        <fullName evidence="1">Carboxymuconolactone decarboxylase-like domain-containing protein</fullName>
    </recommendedName>
</protein>
<dbReference type="GO" id="GO:0051920">
    <property type="term" value="F:peroxiredoxin activity"/>
    <property type="evidence" value="ECO:0007669"/>
    <property type="project" value="InterPro"/>
</dbReference>
<name>A0A2J6S3I6_HYAVF</name>
<reference evidence="2 3" key="1">
    <citation type="submission" date="2016-04" db="EMBL/GenBank/DDBJ databases">
        <title>A degradative enzymes factory behind the ericoid mycorrhizal symbiosis.</title>
        <authorList>
            <consortium name="DOE Joint Genome Institute"/>
            <person name="Martino E."/>
            <person name="Morin E."/>
            <person name="Grelet G."/>
            <person name="Kuo A."/>
            <person name="Kohler A."/>
            <person name="Daghino S."/>
            <person name="Barry K."/>
            <person name="Choi C."/>
            <person name="Cichocki N."/>
            <person name="Clum A."/>
            <person name="Copeland A."/>
            <person name="Hainaut M."/>
            <person name="Haridas S."/>
            <person name="Labutti K."/>
            <person name="Lindquist E."/>
            <person name="Lipzen A."/>
            <person name="Khouja H.-R."/>
            <person name="Murat C."/>
            <person name="Ohm R."/>
            <person name="Olson A."/>
            <person name="Spatafora J."/>
            <person name="Veneault-Fourrey C."/>
            <person name="Henrissat B."/>
            <person name="Grigoriev I."/>
            <person name="Martin F."/>
            <person name="Perotto S."/>
        </authorList>
    </citation>
    <scope>NUCLEOTIDE SEQUENCE [LARGE SCALE GENOMIC DNA]</scope>
    <source>
        <strain evidence="2 3">F</strain>
    </source>
</reference>
<dbReference type="PANTHER" id="PTHR34846:SF11">
    <property type="entry name" value="4-CARBOXYMUCONOLACTONE DECARBOXYLASE FAMILY PROTEIN (AFU_ORTHOLOGUE AFUA_6G11590)"/>
    <property type="match status" value="1"/>
</dbReference>
<evidence type="ECO:0000313" key="3">
    <source>
        <dbReference type="Proteomes" id="UP000235786"/>
    </source>
</evidence>
<evidence type="ECO:0000259" key="1">
    <source>
        <dbReference type="Pfam" id="PF02627"/>
    </source>
</evidence>
<sequence>MRLPYIDPADPNAFTTPEDKAIVARVRARRAPRPLQPLDLTLLHSPAVADGWNSFLGAIRTKTSLPDDVREVAICRVAVVNQAWYEWAHHAPLAKAGGVSDEGLALLELPDLGEKNGSDVLSQKLWAVVEYTDAMTRDVAVKDGVFEKLRQHFSEQEIVELTATVAAYNCVSRFLVALDVGEKNAWRSPDVSNSK</sequence>
<dbReference type="PANTHER" id="PTHR34846">
    <property type="entry name" value="4-CARBOXYMUCONOLACTONE DECARBOXYLASE FAMILY PROTEIN (AFU_ORTHOLOGUE AFUA_6G11590)"/>
    <property type="match status" value="1"/>
</dbReference>
<gene>
    <name evidence="2" type="ORF">L207DRAFT_578264</name>
</gene>
<organism evidence="2 3">
    <name type="scientific">Hyaloscypha variabilis (strain UAMH 11265 / GT02V1 / F)</name>
    <name type="common">Meliniomyces variabilis</name>
    <dbReference type="NCBI Taxonomy" id="1149755"/>
    <lineage>
        <taxon>Eukaryota</taxon>
        <taxon>Fungi</taxon>
        <taxon>Dikarya</taxon>
        <taxon>Ascomycota</taxon>
        <taxon>Pezizomycotina</taxon>
        <taxon>Leotiomycetes</taxon>
        <taxon>Helotiales</taxon>
        <taxon>Hyaloscyphaceae</taxon>
        <taxon>Hyaloscypha</taxon>
        <taxon>Hyaloscypha variabilis</taxon>
    </lineage>
</organism>
<accession>A0A2J6S3I6</accession>
<dbReference type="Proteomes" id="UP000235786">
    <property type="component" value="Unassembled WGS sequence"/>
</dbReference>
<dbReference type="AlphaFoldDB" id="A0A2J6S3I6"/>
<dbReference type="InterPro" id="IPR003779">
    <property type="entry name" value="CMD-like"/>
</dbReference>
<keyword evidence="3" id="KW-1185">Reference proteome</keyword>
<dbReference type="Pfam" id="PF02627">
    <property type="entry name" value="CMD"/>
    <property type="match status" value="1"/>
</dbReference>
<dbReference type="InterPro" id="IPR029032">
    <property type="entry name" value="AhpD-like"/>
</dbReference>
<feature type="domain" description="Carboxymuconolactone decarboxylase-like" evidence="1">
    <location>
        <begin position="46"/>
        <end position="105"/>
    </location>
</feature>
<dbReference type="OrthoDB" id="9998495at2759"/>
<dbReference type="EMBL" id="KZ613940">
    <property type="protein sequence ID" value="PMD45340.1"/>
    <property type="molecule type" value="Genomic_DNA"/>
</dbReference>